<keyword evidence="13" id="KW-1185">Reference proteome</keyword>
<evidence type="ECO:0000256" key="11">
    <source>
        <dbReference type="SAM" id="MobiDB-lite"/>
    </source>
</evidence>
<evidence type="ECO:0000256" key="7">
    <source>
        <dbReference type="ARBA" id="ARBA00022989"/>
    </source>
</evidence>
<evidence type="ECO:0000256" key="10">
    <source>
        <dbReference type="RuleBase" id="RU365087"/>
    </source>
</evidence>
<name>A0ABT3CRY1_9BACT</name>
<comment type="caution">
    <text evidence="12">The sequence shown here is derived from an EMBL/GenBank/DDBJ whole genome shotgun (WGS) entry which is preliminary data.</text>
</comment>
<keyword evidence="5 10" id="KW-0812">Transmembrane</keyword>
<keyword evidence="3 10" id="KW-0813">Transport</keyword>
<dbReference type="Proteomes" id="UP001300692">
    <property type="component" value="Unassembled WGS sequence"/>
</dbReference>
<comment type="similarity">
    <text evidence="2 10">Belongs to the SecG family.</text>
</comment>
<keyword evidence="9 10" id="KW-0472">Membrane</keyword>
<evidence type="ECO:0000256" key="8">
    <source>
        <dbReference type="ARBA" id="ARBA00023010"/>
    </source>
</evidence>
<dbReference type="EMBL" id="JAOYOD010000001">
    <property type="protein sequence ID" value="MCV9386466.1"/>
    <property type="molecule type" value="Genomic_DNA"/>
</dbReference>
<evidence type="ECO:0000256" key="4">
    <source>
        <dbReference type="ARBA" id="ARBA00022475"/>
    </source>
</evidence>
<dbReference type="PANTHER" id="PTHR34182:SF1">
    <property type="entry name" value="PROTEIN-EXPORT MEMBRANE PROTEIN SECG"/>
    <property type="match status" value="1"/>
</dbReference>
<feature type="region of interest" description="Disordered" evidence="11">
    <location>
        <begin position="84"/>
        <end position="124"/>
    </location>
</feature>
<dbReference type="InterPro" id="IPR004692">
    <property type="entry name" value="SecG"/>
</dbReference>
<evidence type="ECO:0000256" key="2">
    <source>
        <dbReference type="ARBA" id="ARBA00008445"/>
    </source>
</evidence>
<evidence type="ECO:0000256" key="6">
    <source>
        <dbReference type="ARBA" id="ARBA00022927"/>
    </source>
</evidence>
<keyword evidence="8 10" id="KW-0811">Translocation</keyword>
<comment type="caution">
    <text evidence="10">Lacks conserved residue(s) required for the propagation of feature annotation.</text>
</comment>
<gene>
    <name evidence="12" type="primary">secG</name>
    <name evidence="12" type="ORF">N7U62_07315</name>
</gene>
<comment type="function">
    <text evidence="10">Involved in protein export. Participates in an early event of protein translocation.</text>
</comment>
<feature type="transmembrane region" description="Helical" evidence="10">
    <location>
        <begin position="55"/>
        <end position="74"/>
    </location>
</feature>
<sequence length="124" mass="12921">MFATIITLIVIVAIVLILVILAQNSKGGGLTSQFGGSGTSQLMGVKKTGDLLEKMTWSLAIALIVLTMSTKFLIGQANNGSEIMSPNIESAQDKLPATPAPELDLGEESSSEELPAISEDSTAE</sequence>
<dbReference type="Pfam" id="PF03840">
    <property type="entry name" value="SecG"/>
    <property type="match status" value="1"/>
</dbReference>
<proteinExistence type="inferred from homology"/>
<organism evidence="12 13">
    <name type="scientific">Reichenbachiella ulvae</name>
    <dbReference type="NCBI Taxonomy" id="2980104"/>
    <lineage>
        <taxon>Bacteria</taxon>
        <taxon>Pseudomonadati</taxon>
        <taxon>Bacteroidota</taxon>
        <taxon>Cytophagia</taxon>
        <taxon>Cytophagales</taxon>
        <taxon>Reichenbachiellaceae</taxon>
        <taxon>Reichenbachiella</taxon>
    </lineage>
</organism>
<comment type="subcellular location">
    <subcellularLocation>
        <location evidence="1 10">Cell membrane</location>
        <topology evidence="1 10">Multi-pass membrane protein</topology>
    </subcellularLocation>
</comment>
<dbReference type="PRINTS" id="PR01651">
    <property type="entry name" value="SECGEXPORT"/>
</dbReference>
<evidence type="ECO:0000256" key="5">
    <source>
        <dbReference type="ARBA" id="ARBA00022692"/>
    </source>
</evidence>
<keyword evidence="7 10" id="KW-1133">Transmembrane helix</keyword>
<keyword evidence="4 10" id="KW-1003">Cell membrane</keyword>
<evidence type="ECO:0000256" key="3">
    <source>
        <dbReference type="ARBA" id="ARBA00022448"/>
    </source>
</evidence>
<evidence type="ECO:0000256" key="1">
    <source>
        <dbReference type="ARBA" id="ARBA00004651"/>
    </source>
</evidence>
<reference evidence="12 13" key="1">
    <citation type="submission" date="2022-10" db="EMBL/GenBank/DDBJ databases">
        <title>Comparative genomics and taxonomic characterization of three novel marine species of genus Reichenbachiella exhibiting antioxidant and polysaccharide degradation activities.</title>
        <authorList>
            <person name="Muhammad N."/>
            <person name="Lee Y.-J."/>
            <person name="Ko J."/>
            <person name="Kim S.-G."/>
        </authorList>
    </citation>
    <scope>NUCLEOTIDE SEQUENCE [LARGE SCALE GENOMIC DNA]</scope>
    <source>
        <strain evidence="12 13">ABR2-5</strain>
    </source>
</reference>
<evidence type="ECO:0000313" key="12">
    <source>
        <dbReference type="EMBL" id="MCV9386466.1"/>
    </source>
</evidence>
<dbReference type="PANTHER" id="PTHR34182">
    <property type="entry name" value="PROTEIN-EXPORT MEMBRANE PROTEIN SECG"/>
    <property type="match status" value="1"/>
</dbReference>
<dbReference type="RefSeq" id="WP_264137258.1">
    <property type="nucleotide sequence ID" value="NZ_JAOYOD010000001.1"/>
</dbReference>
<dbReference type="NCBIfam" id="TIGR00810">
    <property type="entry name" value="secG"/>
    <property type="match status" value="1"/>
</dbReference>
<evidence type="ECO:0000256" key="9">
    <source>
        <dbReference type="ARBA" id="ARBA00023136"/>
    </source>
</evidence>
<keyword evidence="6 10" id="KW-0653">Protein transport</keyword>
<accession>A0ABT3CRY1</accession>
<evidence type="ECO:0000313" key="13">
    <source>
        <dbReference type="Proteomes" id="UP001300692"/>
    </source>
</evidence>
<protein>
    <recommendedName>
        <fullName evidence="10">Protein-export membrane protein SecG</fullName>
    </recommendedName>
</protein>